<evidence type="ECO:0000313" key="4">
    <source>
        <dbReference type="Proteomes" id="UP001186944"/>
    </source>
</evidence>
<comment type="caution">
    <text evidence="3">The sequence shown here is derived from an EMBL/GenBank/DDBJ whole genome shotgun (WGS) entry which is preliminary data.</text>
</comment>
<dbReference type="Proteomes" id="UP001186944">
    <property type="component" value="Unassembled WGS sequence"/>
</dbReference>
<dbReference type="GO" id="GO:0005758">
    <property type="term" value="C:mitochondrial intermembrane space"/>
    <property type="evidence" value="ECO:0007669"/>
    <property type="project" value="InterPro"/>
</dbReference>
<feature type="domain" description="PRELI/MSF1" evidence="2">
    <location>
        <begin position="1"/>
        <end position="190"/>
    </location>
</feature>
<organism evidence="3 4">
    <name type="scientific">Pinctada imbricata</name>
    <name type="common">Atlantic pearl-oyster</name>
    <name type="synonym">Pinctada martensii</name>
    <dbReference type="NCBI Taxonomy" id="66713"/>
    <lineage>
        <taxon>Eukaryota</taxon>
        <taxon>Metazoa</taxon>
        <taxon>Spiralia</taxon>
        <taxon>Lophotrochozoa</taxon>
        <taxon>Mollusca</taxon>
        <taxon>Bivalvia</taxon>
        <taxon>Autobranchia</taxon>
        <taxon>Pteriomorphia</taxon>
        <taxon>Pterioida</taxon>
        <taxon>Pterioidea</taxon>
        <taxon>Pteriidae</taxon>
        <taxon>Pinctada</taxon>
    </lineage>
</organism>
<evidence type="ECO:0000256" key="1">
    <source>
        <dbReference type="SAM" id="MobiDB-lite"/>
    </source>
</evidence>
<dbReference type="EMBL" id="VSWD01000012">
    <property type="protein sequence ID" value="KAK3086256.1"/>
    <property type="molecule type" value="Genomic_DNA"/>
</dbReference>
<sequence>MIAQAAVRKYPNPFSTSVTGVDIVHREVDQNGVLNTHKLLTTDWNLPDIATKLLGLGHHGHVSEHSSVDPKTGTYTLKSRNVSTHPKTGTNTLKSRNVSTHPKTGTNTLKSRNLTFSNVILIEEKLVYSPHPHDKNKTVLHQEANVTINSHIPWLTGKIEKWVTDSMANNAGKGRQGMEWVIEKIQVESRDLNNAFKSMDSFLSGTATSTPL</sequence>
<protein>
    <recommendedName>
        <fullName evidence="2">PRELI/MSF1 domain-containing protein</fullName>
    </recommendedName>
</protein>
<dbReference type="Pfam" id="PF04707">
    <property type="entry name" value="PRELI"/>
    <property type="match status" value="2"/>
</dbReference>
<gene>
    <name evidence="3" type="ORF">FSP39_015817</name>
</gene>
<reference evidence="3" key="1">
    <citation type="submission" date="2019-08" db="EMBL/GenBank/DDBJ databases">
        <title>The improved chromosome-level genome for the pearl oyster Pinctada fucata martensii using PacBio sequencing and Hi-C.</title>
        <authorList>
            <person name="Zheng Z."/>
        </authorList>
    </citation>
    <scope>NUCLEOTIDE SEQUENCE</scope>
    <source>
        <strain evidence="3">ZZ-2019</strain>
        <tissue evidence="3">Adductor muscle</tissue>
    </source>
</reference>
<dbReference type="InterPro" id="IPR037365">
    <property type="entry name" value="Slowmo/Ups"/>
</dbReference>
<keyword evidence="4" id="KW-1185">Reference proteome</keyword>
<dbReference type="PANTHER" id="PTHR11158">
    <property type="entry name" value="MSF1/PX19 RELATED"/>
    <property type="match status" value="1"/>
</dbReference>
<evidence type="ECO:0000313" key="3">
    <source>
        <dbReference type="EMBL" id="KAK3086256.1"/>
    </source>
</evidence>
<accession>A0AA88XJ35</accession>
<feature type="region of interest" description="Disordered" evidence="1">
    <location>
        <begin position="61"/>
        <end position="108"/>
    </location>
</feature>
<feature type="compositionally biased region" description="Polar residues" evidence="1">
    <location>
        <begin position="73"/>
        <end position="108"/>
    </location>
</feature>
<dbReference type="PROSITE" id="PS50904">
    <property type="entry name" value="PRELI_MSF1"/>
    <property type="match status" value="1"/>
</dbReference>
<dbReference type="AlphaFoldDB" id="A0AA88XJ35"/>
<name>A0AA88XJ35_PINIB</name>
<dbReference type="InterPro" id="IPR006797">
    <property type="entry name" value="PRELI/MSF1_dom"/>
</dbReference>
<proteinExistence type="predicted"/>
<evidence type="ECO:0000259" key="2">
    <source>
        <dbReference type="PROSITE" id="PS50904"/>
    </source>
</evidence>